<feature type="signal peptide" evidence="1">
    <location>
        <begin position="1"/>
        <end position="23"/>
    </location>
</feature>
<keyword evidence="1" id="KW-0732">Signal</keyword>
<dbReference type="EMBL" id="FWXB01000013">
    <property type="protein sequence ID" value="SMC13314.1"/>
    <property type="molecule type" value="Genomic_DNA"/>
</dbReference>
<evidence type="ECO:0000313" key="3">
    <source>
        <dbReference type="Proteomes" id="UP000193224"/>
    </source>
</evidence>
<protein>
    <recommendedName>
        <fullName evidence="4">DUF3617 domain-containing protein</fullName>
    </recommendedName>
</protein>
<proteinExistence type="predicted"/>
<accession>A0A1X7BUR9</accession>
<dbReference type="Proteomes" id="UP000193224">
    <property type="component" value="Unassembled WGS sequence"/>
</dbReference>
<feature type="chain" id="PRO_5012846768" description="DUF3617 domain-containing protein" evidence="1">
    <location>
        <begin position="24"/>
        <end position="150"/>
    </location>
</feature>
<evidence type="ECO:0000313" key="2">
    <source>
        <dbReference type="EMBL" id="SMC13314.1"/>
    </source>
</evidence>
<sequence>MMRLGNMLTVVCMVFGFAGAAYAQERDGVWVTYYLKDDTSTVTGLMQVALKENGQTIPAHYSLKRVSKFIAEDCASGKIGKIELGKQKYKRRWGFVRQEFTTTCQGGPNAKIGATSGRVQVQVKRQADGRDVAEYFFGRNGDMVTVNKVR</sequence>
<dbReference type="AlphaFoldDB" id="A0A1X7BUR9"/>
<reference evidence="2 3" key="1">
    <citation type="submission" date="2017-03" db="EMBL/GenBank/DDBJ databases">
        <authorList>
            <person name="Afonso C.L."/>
            <person name="Miller P.J."/>
            <person name="Scott M.A."/>
            <person name="Spackman E."/>
            <person name="Goraichik I."/>
            <person name="Dimitrov K.M."/>
            <person name="Suarez D.L."/>
            <person name="Swayne D.E."/>
        </authorList>
    </citation>
    <scope>NUCLEOTIDE SEQUENCE [LARGE SCALE GENOMIC DNA]</scope>
    <source>
        <strain evidence="2 3">CECT 7745</strain>
    </source>
</reference>
<keyword evidence="3" id="KW-1185">Reference proteome</keyword>
<gene>
    <name evidence="2" type="ORF">ROA7745_03160</name>
</gene>
<organism evidence="2 3">
    <name type="scientific">Roseovarius aestuarii</name>
    <dbReference type="NCBI Taxonomy" id="475083"/>
    <lineage>
        <taxon>Bacteria</taxon>
        <taxon>Pseudomonadati</taxon>
        <taxon>Pseudomonadota</taxon>
        <taxon>Alphaproteobacteria</taxon>
        <taxon>Rhodobacterales</taxon>
        <taxon>Roseobacteraceae</taxon>
        <taxon>Roseovarius</taxon>
    </lineage>
</organism>
<evidence type="ECO:0000256" key="1">
    <source>
        <dbReference type="SAM" id="SignalP"/>
    </source>
</evidence>
<evidence type="ECO:0008006" key="4">
    <source>
        <dbReference type="Google" id="ProtNLM"/>
    </source>
</evidence>
<name>A0A1X7BUR9_9RHOB</name>